<evidence type="ECO:0000256" key="1">
    <source>
        <dbReference type="SAM" id="MobiDB-lite"/>
    </source>
</evidence>
<feature type="domain" description="DNA2/NAM7 helicase-like C-terminal" evidence="3">
    <location>
        <begin position="741"/>
        <end position="962"/>
    </location>
</feature>
<dbReference type="Pfam" id="PF13087">
    <property type="entry name" value="AAA_12"/>
    <property type="match status" value="1"/>
</dbReference>
<proteinExistence type="predicted"/>
<dbReference type="SUPFAM" id="SSF52540">
    <property type="entry name" value="P-loop containing nucleoside triphosphate hydrolases"/>
    <property type="match status" value="1"/>
</dbReference>
<dbReference type="InterPro" id="IPR027417">
    <property type="entry name" value="P-loop_NTPase"/>
</dbReference>
<evidence type="ECO:0000259" key="2">
    <source>
        <dbReference type="Pfam" id="PF13086"/>
    </source>
</evidence>
<name>A0ABR1P8P1_DIAER</name>
<dbReference type="InterPro" id="IPR041677">
    <property type="entry name" value="DNA2/NAM7_AAA_11"/>
</dbReference>
<dbReference type="PANTHER" id="PTHR10887">
    <property type="entry name" value="DNA2/NAM7 HELICASE FAMILY"/>
    <property type="match status" value="1"/>
</dbReference>
<reference evidence="4 5" key="1">
    <citation type="submission" date="2024-02" db="EMBL/GenBank/DDBJ databases">
        <title>De novo assembly and annotation of 12 fungi associated with fruit tree decline syndrome in Ontario, Canada.</title>
        <authorList>
            <person name="Sulman M."/>
            <person name="Ellouze W."/>
            <person name="Ilyukhin E."/>
        </authorList>
    </citation>
    <scope>NUCLEOTIDE SEQUENCE [LARGE SCALE GENOMIC DNA]</scope>
    <source>
        <strain evidence="4 5">M169</strain>
    </source>
</reference>
<evidence type="ECO:0008006" key="6">
    <source>
        <dbReference type="Google" id="ProtNLM"/>
    </source>
</evidence>
<protein>
    <recommendedName>
        <fullName evidence="6">DNA2/NAM7 helicase-like C-terminal domain-containing protein</fullName>
    </recommendedName>
</protein>
<keyword evidence="5" id="KW-1185">Reference proteome</keyword>
<dbReference type="Pfam" id="PF13086">
    <property type="entry name" value="AAA_11"/>
    <property type="match status" value="1"/>
</dbReference>
<dbReference type="EMBL" id="JAKNSF020000029">
    <property type="protein sequence ID" value="KAK7729295.1"/>
    <property type="molecule type" value="Genomic_DNA"/>
</dbReference>
<evidence type="ECO:0000313" key="4">
    <source>
        <dbReference type="EMBL" id="KAK7729295.1"/>
    </source>
</evidence>
<evidence type="ECO:0000259" key="3">
    <source>
        <dbReference type="Pfam" id="PF13087"/>
    </source>
</evidence>
<comment type="caution">
    <text evidence="4">The sequence shown here is derived from an EMBL/GenBank/DDBJ whole genome shotgun (WGS) entry which is preliminary data.</text>
</comment>
<dbReference type="Gene3D" id="3.40.50.300">
    <property type="entry name" value="P-loop containing nucleotide triphosphate hydrolases"/>
    <property type="match status" value="2"/>
</dbReference>
<dbReference type="PANTHER" id="PTHR10887:SF495">
    <property type="entry name" value="HELICASE SENATAXIN ISOFORM X1-RELATED"/>
    <property type="match status" value="1"/>
</dbReference>
<dbReference type="InterPro" id="IPR041679">
    <property type="entry name" value="DNA2/NAM7-like_C"/>
</dbReference>
<feature type="domain" description="DNA2/NAM7 helicase helicase" evidence="2">
    <location>
        <begin position="450"/>
        <end position="704"/>
    </location>
</feature>
<sequence>MSTVADSKSPPERSSEPLWHLVQFKMIQAFNQATEDKKLKFKCWPVFSRLEDDWYCNWIVVVLTDGHAIPVDATNNCRIQVDESAWWEATRIPNPSGTILVEGQGHCDFATYQVKVPLNWGNHEQPLFTPLEMAGGVNGGAPTPVFSQARIRWARLHLSVKSTPQLMDQIQYKSVVDECWKFDNLDHYHDIQRWGTVEEFEFEAAAIRKFNCQSVYRCWLILCHPSDDELQRRRSHHPRDTTRQQCIVIVASADPHEGFPKVGDTCDLGFAVKIPALDKMKRTSKSNRSLKREGVNYFKGVRLDNPHDQFSLDGLKWSYYSTFKVWVNRNSARDYTKSPLAKFKSQLDPSALAANEPKPRITLDEKSSFEAHVWMDISETTMSVELNALKTAVGAPLESRIGEAFSYIRTFKNAGLNRNFNLLRAFPHMQNPDGPNSQLPENLKALFQSLDDDQRHAYNTILSDLPCRVGTFPGGPGAGKTQMMLTIAALALSKDMPLGGMGHVTNGETERICGPILLILEANRPADFAASRVVEHFERLGRADLRILRAYNYNYEGLRSTRRYLKAVDDDEESPDFNFDECFPTHRADHIPPRVRKNDRSDCLAPTLREAAQQYLAEHPKDLPLLSKLVNSGPDDIDLDDDHEDSPQQREWEALFSAVLARTNCVVTTPVGAAKLAQHFHPRLVIFDEAARARELSTLVAIAHFPSAEAWLFTGTVEMTKPYVASYGNPNLWNPCTEQMRTSMIERCFHALPDMHRLSLNHQAYGNLHILSSDLFWGSQIESALPSSERFPPSTVHLLEYCRNLASDPSLSVPRLLVHVRGPKAKNMGPKSKFNRDHMNWVVQRVIQDLVQDPHFRTTDGKEAGSIIVATPYKAQFTNYRKEINGLMQELDREHRLNRGHGERLHREVLVEASTADTVQGHSADVVVYDLVNSEVTSHVADQNRMCVALTRAKQAEIIVMESSMLGREGPSYARRRPGFGGSYIDLLYDHCKSNGQVIIVDMEEDSHVEKSYTLQQGGARPGRDVSAVPRQLAALPPPLELPQDNAQVDAPRAVPASESQTPEPTHEEEDGGMFQSSEHFSFEMVRKAMELGLALSADMRKEE</sequence>
<evidence type="ECO:0000313" key="5">
    <source>
        <dbReference type="Proteomes" id="UP001430848"/>
    </source>
</evidence>
<dbReference type="Proteomes" id="UP001430848">
    <property type="component" value="Unassembled WGS sequence"/>
</dbReference>
<dbReference type="InterPro" id="IPR045055">
    <property type="entry name" value="DNA2/NAM7-like"/>
</dbReference>
<organism evidence="4 5">
    <name type="scientific">Diaporthe eres</name>
    <name type="common">Phomopsis oblonga</name>
    <dbReference type="NCBI Taxonomy" id="83184"/>
    <lineage>
        <taxon>Eukaryota</taxon>
        <taxon>Fungi</taxon>
        <taxon>Dikarya</taxon>
        <taxon>Ascomycota</taxon>
        <taxon>Pezizomycotina</taxon>
        <taxon>Sordariomycetes</taxon>
        <taxon>Sordariomycetidae</taxon>
        <taxon>Diaporthales</taxon>
        <taxon>Diaporthaceae</taxon>
        <taxon>Diaporthe</taxon>
        <taxon>Diaporthe eres species complex</taxon>
    </lineage>
</organism>
<feature type="region of interest" description="Disordered" evidence="1">
    <location>
        <begin position="1051"/>
        <end position="1080"/>
    </location>
</feature>
<accession>A0ABR1P8P1</accession>
<gene>
    <name evidence="4" type="ORF">SLS63_006168</name>
</gene>